<comment type="caution">
    <text evidence="1">The sequence shown here is derived from an EMBL/GenBank/DDBJ whole genome shotgun (WGS) entry which is preliminary data.</text>
</comment>
<sequence length="177" mass="19704">MSFRLRVVRAEDSFVSALRVLLRDPWFTSLWTLQEMFLRADPSIVVKAAKSLEGKGGNGNNVGLANLIVNQPSTASVPSKKEHAAIFNLIEKLGPYHRLWEKSMLLFGAARHWQTRDPNDRVYGIMQTYGFKLGRSFQPAELHPGGSQAPACYSSEHSVHNAAQLLSHRVELGKYGG</sequence>
<evidence type="ECO:0000313" key="1">
    <source>
        <dbReference type="EMBL" id="KAF6232291.1"/>
    </source>
</evidence>
<organism evidence="1 2">
    <name type="scientific">Letharia columbiana</name>
    <dbReference type="NCBI Taxonomy" id="112416"/>
    <lineage>
        <taxon>Eukaryota</taxon>
        <taxon>Fungi</taxon>
        <taxon>Dikarya</taxon>
        <taxon>Ascomycota</taxon>
        <taxon>Pezizomycotina</taxon>
        <taxon>Lecanoromycetes</taxon>
        <taxon>OSLEUM clade</taxon>
        <taxon>Lecanoromycetidae</taxon>
        <taxon>Lecanorales</taxon>
        <taxon>Lecanorineae</taxon>
        <taxon>Parmeliaceae</taxon>
        <taxon>Letharia</taxon>
    </lineage>
</organism>
<reference evidence="1 2" key="1">
    <citation type="journal article" date="2020" name="Genomics">
        <title>Complete, high-quality genomes from long-read metagenomic sequencing of two wolf lichen thalli reveals enigmatic genome architecture.</title>
        <authorList>
            <person name="McKenzie S.K."/>
            <person name="Walston R.F."/>
            <person name="Allen J.L."/>
        </authorList>
    </citation>
    <scope>NUCLEOTIDE SEQUENCE [LARGE SCALE GENOMIC DNA]</scope>
    <source>
        <strain evidence="1">WasteWater2</strain>
    </source>
</reference>
<evidence type="ECO:0008006" key="3">
    <source>
        <dbReference type="Google" id="ProtNLM"/>
    </source>
</evidence>
<name>A0A8H6FPK9_9LECA</name>
<dbReference type="GeneID" id="59291047"/>
<gene>
    <name evidence="1" type="ORF">HO173_009396</name>
</gene>
<evidence type="ECO:0000313" key="2">
    <source>
        <dbReference type="Proteomes" id="UP000578531"/>
    </source>
</evidence>
<protein>
    <recommendedName>
        <fullName evidence="3">Heterokaryon incompatibility domain-containing protein</fullName>
    </recommendedName>
</protein>
<dbReference type="AlphaFoldDB" id="A0A8H6FPK9"/>
<accession>A0A8H6FPK9</accession>
<keyword evidence="2" id="KW-1185">Reference proteome</keyword>
<proteinExistence type="predicted"/>
<dbReference type="Proteomes" id="UP000578531">
    <property type="component" value="Unassembled WGS sequence"/>
</dbReference>
<dbReference type="EMBL" id="JACCJC010000049">
    <property type="protein sequence ID" value="KAF6232291.1"/>
    <property type="molecule type" value="Genomic_DNA"/>
</dbReference>
<dbReference type="RefSeq" id="XP_037161720.1">
    <property type="nucleotide sequence ID" value="XM_037311286.1"/>
</dbReference>